<dbReference type="PROSITE" id="PS50088">
    <property type="entry name" value="ANK_REPEAT"/>
    <property type="match status" value="1"/>
</dbReference>
<protein>
    <submittedName>
        <fullName evidence="3">Uncharacterized protein</fullName>
    </submittedName>
</protein>
<keyword evidence="2" id="KW-0040">ANK repeat</keyword>
<reference evidence="3" key="1">
    <citation type="submission" date="2018-10" db="EMBL/GenBank/DDBJ databases">
        <title>Hidden diversity of soil giant viruses.</title>
        <authorList>
            <person name="Schulz F."/>
            <person name="Alteio L."/>
            <person name="Goudeau D."/>
            <person name="Ryan E.M."/>
            <person name="Malmstrom R.R."/>
            <person name="Blanchard J."/>
            <person name="Woyke T."/>
        </authorList>
    </citation>
    <scope>NUCLEOTIDE SEQUENCE</scope>
    <source>
        <strain evidence="3">FNV1</strain>
    </source>
</reference>
<dbReference type="EMBL" id="MK072142">
    <property type="protein sequence ID" value="AYV79378.1"/>
    <property type="molecule type" value="Genomic_DNA"/>
</dbReference>
<dbReference type="SUPFAM" id="SSF48403">
    <property type="entry name" value="Ankyrin repeat"/>
    <property type="match status" value="1"/>
</dbReference>
<keyword evidence="1" id="KW-0677">Repeat</keyword>
<accession>A0A3G4ZWU1</accession>
<evidence type="ECO:0000256" key="2">
    <source>
        <dbReference type="ARBA" id="ARBA00023043"/>
    </source>
</evidence>
<dbReference type="Pfam" id="PF12796">
    <property type="entry name" value="Ank_2"/>
    <property type="match status" value="1"/>
</dbReference>
<name>A0A3G4ZWU1_9VIRU</name>
<evidence type="ECO:0000313" key="3">
    <source>
        <dbReference type="EMBL" id="AYV79378.1"/>
    </source>
</evidence>
<dbReference type="PANTHER" id="PTHR24171">
    <property type="entry name" value="ANKYRIN REPEAT DOMAIN-CONTAINING PROTEIN 39-RELATED"/>
    <property type="match status" value="1"/>
</dbReference>
<dbReference type="SMART" id="SM00248">
    <property type="entry name" value="ANK"/>
    <property type="match status" value="2"/>
</dbReference>
<organism evidence="3">
    <name type="scientific">Faunusvirus sp</name>
    <dbReference type="NCBI Taxonomy" id="2487766"/>
    <lineage>
        <taxon>Viruses</taxon>
        <taxon>Varidnaviria</taxon>
        <taxon>Bamfordvirae</taxon>
        <taxon>Nucleocytoviricota</taxon>
        <taxon>Megaviricetes</taxon>
        <taxon>Imitervirales</taxon>
        <taxon>Mimiviridae</taxon>
    </lineage>
</organism>
<dbReference type="InterPro" id="IPR002110">
    <property type="entry name" value="Ankyrin_rpt"/>
</dbReference>
<sequence>MNIIHKLTASHRAHQFCNIVHSKDVKKCADYIEKYNDFYNSQTSFAVWKQITPLIYTCYKGLETVAMLLLDRGCDVNAVTEDNESSLIYACLFGRTNLALKLIERGADVDIITTYSGTSVLSHCITDQVIEAIINKSSNVHIILEHQLAAMIPRKQSIASKYIKLRYRHDIIHIMNDKADDNLFGTAFETTYVPQIAGIICNFIL</sequence>
<proteinExistence type="predicted"/>
<evidence type="ECO:0000256" key="1">
    <source>
        <dbReference type="ARBA" id="ARBA00022737"/>
    </source>
</evidence>
<dbReference type="InterPro" id="IPR036770">
    <property type="entry name" value="Ankyrin_rpt-contain_sf"/>
</dbReference>
<gene>
    <name evidence="3" type="ORF">Faunusvirus11_17</name>
</gene>
<dbReference type="Gene3D" id="1.25.40.20">
    <property type="entry name" value="Ankyrin repeat-containing domain"/>
    <property type="match status" value="1"/>
</dbReference>